<dbReference type="GO" id="GO:0005829">
    <property type="term" value="C:cytosol"/>
    <property type="evidence" value="ECO:0007669"/>
    <property type="project" value="TreeGrafter"/>
</dbReference>
<dbReference type="Gene3D" id="1.10.10.10">
    <property type="entry name" value="Winged helix-like DNA-binding domain superfamily/Winged helix DNA-binding domain"/>
    <property type="match status" value="1"/>
</dbReference>
<name>A0AAX3WQV7_9BACI</name>
<dbReference type="EMBL" id="CP126101">
    <property type="protein sequence ID" value="WHY49574.1"/>
    <property type="molecule type" value="Genomic_DNA"/>
</dbReference>
<feature type="modified residue" description="4-aspartylphosphate" evidence="6">
    <location>
        <position position="51"/>
    </location>
</feature>
<evidence type="ECO:0000256" key="2">
    <source>
        <dbReference type="ARBA" id="ARBA00023012"/>
    </source>
</evidence>
<organism evidence="10 11">
    <name type="scientific">Lysinibacillus pakistanensis</name>
    <dbReference type="NCBI Taxonomy" id="759811"/>
    <lineage>
        <taxon>Bacteria</taxon>
        <taxon>Bacillati</taxon>
        <taxon>Bacillota</taxon>
        <taxon>Bacilli</taxon>
        <taxon>Bacillales</taxon>
        <taxon>Bacillaceae</taxon>
        <taxon>Lysinibacillus</taxon>
    </lineage>
</organism>
<reference evidence="10" key="1">
    <citation type="submission" date="2023-05" db="EMBL/GenBank/DDBJ databases">
        <title>Comparative genomics of Bacillaceae isolates and their secondary metabolite potential.</title>
        <authorList>
            <person name="Song L."/>
            <person name="Nielsen L.J."/>
            <person name="Mohite O."/>
            <person name="Xu X."/>
            <person name="Weber T."/>
            <person name="Kovacs A.T."/>
        </authorList>
    </citation>
    <scope>NUCLEOTIDE SEQUENCE</scope>
    <source>
        <strain evidence="10">LY1</strain>
    </source>
</reference>
<evidence type="ECO:0000256" key="4">
    <source>
        <dbReference type="ARBA" id="ARBA00023125"/>
    </source>
</evidence>
<proteinExistence type="predicted"/>
<feature type="domain" description="Response regulatory" evidence="8">
    <location>
        <begin position="2"/>
        <end position="116"/>
    </location>
</feature>
<dbReference type="CDD" id="cd17574">
    <property type="entry name" value="REC_OmpR"/>
    <property type="match status" value="1"/>
</dbReference>
<dbReference type="RefSeq" id="WP_283868309.1">
    <property type="nucleotide sequence ID" value="NZ_CP126101.1"/>
</dbReference>
<accession>A0AAX3WQV7</accession>
<keyword evidence="2" id="KW-0902">Two-component regulatory system</keyword>
<keyword evidence="5" id="KW-0804">Transcription</keyword>
<dbReference type="GO" id="GO:0032993">
    <property type="term" value="C:protein-DNA complex"/>
    <property type="evidence" value="ECO:0007669"/>
    <property type="project" value="TreeGrafter"/>
</dbReference>
<dbReference type="Pfam" id="PF00486">
    <property type="entry name" value="Trans_reg_C"/>
    <property type="match status" value="1"/>
</dbReference>
<dbReference type="PROSITE" id="PS50110">
    <property type="entry name" value="RESPONSE_REGULATORY"/>
    <property type="match status" value="1"/>
</dbReference>
<gene>
    <name evidence="10" type="ORF">QNH24_14630</name>
</gene>
<dbReference type="PANTHER" id="PTHR48111">
    <property type="entry name" value="REGULATOR OF RPOS"/>
    <property type="match status" value="1"/>
</dbReference>
<evidence type="ECO:0000256" key="7">
    <source>
        <dbReference type="PROSITE-ProRule" id="PRU01091"/>
    </source>
</evidence>
<protein>
    <submittedName>
        <fullName evidence="10">Response regulator transcription factor</fullName>
    </submittedName>
</protein>
<dbReference type="InterPro" id="IPR011006">
    <property type="entry name" value="CheY-like_superfamily"/>
</dbReference>
<dbReference type="Gene3D" id="6.10.250.690">
    <property type="match status" value="1"/>
</dbReference>
<evidence type="ECO:0000313" key="10">
    <source>
        <dbReference type="EMBL" id="WHY49574.1"/>
    </source>
</evidence>
<dbReference type="SUPFAM" id="SSF52172">
    <property type="entry name" value="CheY-like"/>
    <property type="match status" value="1"/>
</dbReference>
<evidence type="ECO:0000256" key="1">
    <source>
        <dbReference type="ARBA" id="ARBA00022553"/>
    </source>
</evidence>
<dbReference type="Proteomes" id="UP001178322">
    <property type="component" value="Chromosome"/>
</dbReference>
<evidence type="ECO:0000256" key="6">
    <source>
        <dbReference type="PROSITE-ProRule" id="PRU00169"/>
    </source>
</evidence>
<dbReference type="PROSITE" id="PS51755">
    <property type="entry name" value="OMPR_PHOB"/>
    <property type="match status" value="1"/>
</dbReference>
<dbReference type="GO" id="GO:0000156">
    <property type="term" value="F:phosphorelay response regulator activity"/>
    <property type="evidence" value="ECO:0007669"/>
    <property type="project" value="TreeGrafter"/>
</dbReference>
<evidence type="ECO:0000259" key="8">
    <source>
        <dbReference type="PROSITE" id="PS50110"/>
    </source>
</evidence>
<dbReference type="GO" id="GO:0000976">
    <property type="term" value="F:transcription cis-regulatory region binding"/>
    <property type="evidence" value="ECO:0007669"/>
    <property type="project" value="TreeGrafter"/>
</dbReference>
<sequence>MKILVAEDDARLRRNIGYILKKEFHHVAEAENGQDALDHTHTEIYDLVILDWMMPKLSGIEVCQQLRNTGFNGSILMLTARDDTDDIIQGLDSGADDYIVKPFKMEELLARVRALLRRKDKVIEQVIQIDHLQLHVDSRVFLYNNKVIDLTKNEFLLLEYLFMNKGRILTREQICIYIWGYDYDVSNNSLDALVKLVRKKIDDGQSQSHIQNVRGIGYKLRDNECFRQREKN</sequence>
<evidence type="ECO:0000259" key="9">
    <source>
        <dbReference type="PROSITE" id="PS51755"/>
    </source>
</evidence>
<dbReference type="Gene3D" id="3.40.50.2300">
    <property type="match status" value="1"/>
</dbReference>
<dbReference type="InterPro" id="IPR001789">
    <property type="entry name" value="Sig_transdc_resp-reg_receiver"/>
</dbReference>
<dbReference type="PANTHER" id="PTHR48111:SF22">
    <property type="entry name" value="REGULATOR OF RPOS"/>
    <property type="match status" value="1"/>
</dbReference>
<feature type="domain" description="OmpR/PhoB-type" evidence="9">
    <location>
        <begin position="124"/>
        <end position="222"/>
    </location>
</feature>
<dbReference type="InterPro" id="IPR036388">
    <property type="entry name" value="WH-like_DNA-bd_sf"/>
</dbReference>
<evidence type="ECO:0000256" key="3">
    <source>
        <dbReference type="ARBA" id="ARBA00023015"/>
    </source>
</evidence>
<evidence type="ECO:0000313" key="11">
    <source>
        <dbReference type="Proteomes" id="UP001178322"/>
    </source>
</evidence>
<keyword evidence="4 7" id="KW-0238">DNA-binding</keyword>
<feature type="DNA-binding region" description="OmpR/PhoB-type" evidence="7">
    <location>
        <begin position="124"/>
        <end position="222"/>
    </location>
</feature>
<evidence type="ECO:0000256" key="5">
    <source>
        <dbReference type="ARBA" id="ARBA00023163"/>
    </source>
</evidence>
<dbReference type="GO" id="GO:0006355">
    <property type="term" value="P:regulation of DNA-templated transcription"/>
    <property type="evidence" value="ECO:0007669"/>
    <property type="project" value="InterPro"/>
</dbReference>
<dbReference type="InterPro" id="IPR001867">
    <property type="entry name" value="OmpR/PhoB-type_DNA-bd"/>
</dbReference>
<dbReference type="FunFam" id="3.40.50.2300:FF:000001">
    <property type="entry name" value="DNA-binding response regulator PhoB"/>
    <property type="match status" value="1"/>
</dbReference>
<dbReference type="CDD" id="cd00383">
    <property type="entry name" value="trans_reg_C"/>
    <property type="match status" value="1"/>
</dbReference>
<dbReference type="SMART" id="SM00448">
    <property type="entry name" value="REC"/>
    <property type="match status" value="1"/>
</dbReference>
<keyword evidence="1 6" id="KW-0597">Phosphoprotein</keyword>
<dbReference type="InterPro" id="IPR039420">
    <property type="entry name" value="WalR-like"/>
</dbReference>
<dbReference type="Pfam" id="PF00072">
    <property type="entry name" value="Response_reg"/>
    <property type="match status" value="1"/>
</dbReference>
<dbReference type="SMART" id="SM00862">
    <property type="entry name" value="Trans_reg_C"/>
    <property type="match status" value="1"/>
</dbReference>
<keyword evidence="3" id="KW-0805">Transcription regulation</keyword>
<dbReference type="AlphaFoldDB" id="A0AAX3WQV7"/>